<name>A0A1S8WKH1_OPIVI</name>
<evidence type="ECO:0000256" key="1">
    <source>
        <dbReference type="SAM" id="MobiDB-lite"/>
    </source>
</evidence>
<evidence type="ECO:0000313" key="3">
    <source>
        <dbReference type="Proteomes" id="UP000243686"/>
    </source>
</evidence>
<dbReference type="EMBL" id="KV906307">
    <property type="protein sequence ID" value="OON14952.1"/>
    <property type="molecule type" value="Genomic_DNA"/>
</dbReference>
<keyword evidence="3" id="KW-1185">Reference proteome</keyword>
<protein>
    <submittedName>
        <fullName evidence="2">Uncharacterized protein</fullName>
    </submittedName>
</protein>
<dbReference type="Proteomes" id="UP000243686">
    <property type="component" value="Unassembled WGS sequence"/>
</dbReference>
<proteinExistence type="predicted"/>
<reference evidence="2 3" key="1">
    <citation type="submission" date="2015-03" db="EMBL/GenBank/DDBJ databases">
        <title>Draft genome of the nematode, Opisthorchis viverrini.</title>
        <authorList>
            <person name="Mitreva M."/>
        </authorList>
    </citation>
    <scope>NUCLEOTIDE SEQUENCE [LARGE SCALE GENOMIC DNA]</scope>
    <source>
        <strain evidence="2">Khon Kaen</strain>
    </source>
</reference>
<feature type="region of interest" description="Disordered" evidence="1">
    <location>
        <begin position="659"/>
        <end position="678"/>
    </location>
</feature>
<gene>
    <name evidence="2" type="ORF">X801_09250</name>
</gene>
<organism evidence="2 3">
    <name type="scientific">Opisthorchis viverrini</name>
    <name type="common">Southeast Asian liver fluke</name>
    <dbReference type="NCBI Taxonomy" id="6198"/>
    <lineage>
        <taxon>Eukaryota</taxon>
        <taxon>Metazoa</taxon>
        <taxon>Spiralia</taxon>
        <taxon>Lophotrochozoa</taxon>
        <taxon>Platyhelminthes</taxon>
        <taxon>Trematoda</taxon>
        <taxon>Digenea</taxon>
        <taxon>Opisthorchiida</taxon>
        <taxon>Opisthorchiata</taxon>
        <taxon>Opisthorchiidae</taxon>
        <taxon>Opisthorchis</taxon>
    </lineage>
</organism>
<sequence>MAGVNHLSFTTRSSKTYYCTNNRSVLGNEQEFSKSLVVGLQNSLWWTDFNSYMKTSPWFCPTTILVSDNEDQDTQNPALILENNEFTESSAVRKRPSNWDEFEASRVSKIRRKKKNPVRQWTTAQLMGDYWSESEAHFDWSASEDETDICISRLDNMSLHKIAQTSQSVITKECVPEDIQAFNQTAFGGSSQTNSINELGVPADSCQKGVNPLKEISCTKVFPEYLNCELRCLREFVVGSSFNYFIFHLANYAIGCLNELIHPPVKLTPGTLNLTGEYRSKLIYKPDQLWSPTETSTVMQGWSDETVKSVIIMFLLSQLSSVTSKLRWIIEEIIRPVNSGSNTDLVKHPSKKFMSSDICEMRIEQVVNQPIKEQVQEMTIPHVWGSRPYVTCKMPRLKEQKCICSIPDPLLSEDLRKINVTLSPRVRRSYADITVDLRMRHPDEWEIFTQASETIFPEWQPASCMTLIPWKKESLNVSTLEFRRARVMCFSDNLKPRTYYATQERLTMNPARNIKHSITDSWRTALLVTAVNMSSFFLDSMLVIAKMADPNPESSKGTESLSIQIPFTVYQYLDQKKQINSILSSILNKTGLCDSFFSNKLNGKFIKTASEKSPRAKMQFFKEMEASGFCSFGVKWDTVLGLKNDQKWKATEQDTLKPIGPKGNHYFGSDSSVSTKTDRDDPDLTTWTFLNEEAFCELEGDLLDDWVLVDEEL</sequence>
<evidence type="ECO:0000313" key="2">
    <source>
        <dbReference type="EMBL" id="OON14952.1"/>
    </source>
</evidence>
<dbReference type="AlphaFoldDB" id="A0A1S8WKH1"/>
<accession>A0A1S8WKH1</accession>